<reference evidence="2 3" key="1">
    <citation type="journal article" date="2022" name="Allergy">
        <title>Genome assembly and annotation of Periplaneta americana reveal a comprehensive cockroach allergen profile.</title>
        <authorList>
            <person name="Wang L."/>
            <person name="Xiong Q."/>
            <person name="Saelim N."/>
            <person name="Wang L."/>
            <person name="Nong W."/>
            <person name="Wan A.T."/>
            <person name="Shi M."/>
            <person name="Liu X."/>
            <person name="Cao Q."/>
            <person name="Hui J.H.L."/>
            <person name="Sookrung N."/>
            <person name="Leung T.F."/>
            <person name="Tungtrongchitr A."/>
            <person name="Tsui S.K.W."/>
        </authorList>
    </citation>
    <scope>NUCLEOTIDE SEQUENCE [LARGE SCALE GENOMIC DNA]</scope>
    <source>
        <strain evidence="2">PWHHKU_190912</strain>
    </source>
</reference>
<feature type="region of interest" description="Disordered" evidence="1">
    <location>
        <begin position="1"/>
        <end position="42"/>
    </location>
</feature>
<keyword evidence="3" id="KW-1185">Reference proteome</keyword>
<sequence>MAGLYEGGNEPLGSLKAKQVRGSQGCSKENGNRLQKLGKSDVPWERRNELTNADGLCNTGCIYSPADSRSLAAIPLCIPLTGVQIRVL</sequence>
<protein>
    <submittedName>
        <fullName evidence="2">Uncharacterized protein</fullName>
    </submittedName>
</protein>
<feature type="compositionally biased region" description="Polar residues" evidence="1">
    <location>
        <begin position="21"/>
        <end position="33"/>
    </location>
</feature>
<accession>A0ABQ8TDJ8</accession>
<evidence type="ECO:0000256" key="1">
    <source>
        <dbReference type="SAM" id="MobiDB-lite"/>
    </source>
</evidence>
<organism evidence="2 3">
    <name type="scientific">Periplaneta americana</name>
    <name type="common">American cockroach</name>
    <name type="synonym">Blatta americana</name>
    <dbReference type="NCBI Taxonomy" id="6978"/>
    <lineage>
        <taxon>Eukaryota</taxon>
        <taxon>Metazoa</taxon>
        <taxon>Ecdysozoa</taxon>
        <taxon>Arthropoda</taxon>
        <taxon>Hexapoda</taxon>
        <taxon>Insecta</taxon>
        <taxon>Pterygota</taxon>
        <taxon>Neoptera</taxon>
        <taxon>Polyneoptera</taxon>
        <taxon>Dictyoptera</taxon>
        <taxon>Blattodea</taxon>
        <taxon>Blattoidea</taxon>
        <taxon>Blattidae</taxon>
        <taxon>Blattinae</taxon>
        <taxon>Periplaneta</taxon>
    </lineage>
</organism>
<name>A0ABQ8TDJ8_PERAM</name>
<dbReference type="Proteomes" id="UP001148838">
    <property type="component" value="Unassembled WGS sequence"/>
</dbReference>
<comment type="caution">
    <text evidence="2">The sequence shown here is derived from an EMBL/GenBank/DDBJ whole genome shotgun (WGS) entry which is preliminary data.</text>
</comment>
<proteinExistence type="predicted"/>
<gene>
    <name evidence="2" type="ORF">ANN_06376</name>
</gene>
<dbReference type="EMBL" id="JAJSOF020000011">
    <property type="protein sequence ID" value="KAJ4444580.1"/>
    <property type="molecule type" value="Genomic_DNA"/>
</dbReference>
<evidence type="ECO:0000313" key="2">
    <source>
        <dbReference type="EMBL" id="KAJ4444580.1"/>
    </source>
</evidence>
<evidence type="ECO:0000313" key="3">
    <source>
        <dbReference type="Proteomes" id="UP001148838"/>
    </source>
</evidence>